<evidence type="ECO:0000313" key="3">
    <source>
        <dbReference type="Proteomes" id="UP001500653"/>
    </source>
</evidence>
<dbReference type="EMBL" id="BAAALN010000003">
    <property type="protein sequence ID" value="GAA1229090.1"/>
    <property type="molecule type" value="Genomic_DNA"/>
</dbReference>
<dbReference type="PANTHER" id="PTHR38444:SF1">
    <property type="entry name" value="ENTEROBACTIN BIOSYNTHESIS PROTEIN YBDZ"/>
    <property type="match status" value="1"/>
</dbReference>
<reference evidence="2 3" key="1">
    <citation type="journal article" date="2019" name="Int. J. Syst. Evol. Microbiol.">
        <title>The Global Catalogue of Microorganisms (GCM) 10K type strain sequencing project: providing services to taxonomists for standard genome sequencing and annotation.</title>
        <authorList>
            <consortium name="The Broad Institute Genomics Platform"/>
            <consortium name="The Broad Institute Genome Sequencing Center for Infectious Disease"/>
            <person name="Wu L."/>
            <person name="Ma J."/>
        </authorList>
    </citation>
    <scope>NUCLEOTIDE SEQUENCE [LARGE SCALE GENOMIC DNA]</scope>
    <source>
        <strain evidence="2 3">JCM 13023</strain>
    </source>
</reference>
<protein>
    <submittedName>
        <fullName evidence="2">MbtH family NRPS accessory protein</fullName>
    </submittedName>
</protein>
<dbReference type="InterPro" id="IPR005153">
    <property type="entry name" value="MbtH-like_dom"/>
</dbReference>
<dbReference type="Pfam" id="PF03621">
    <property type="entry name" value="MbtH"/>
    <property type="match status" value="1"/>
</dbReference>
<dbReference type="SUPFAM" id="SSF160582">
    <property type="entry name" value="MbtH-like"/>
    <property type="match status" value="1"/>
</dbReference>
<dbReference type="InterPro" id="IPR038020">
    <property type="entry name" value="MbtH-like_sf"/>
</dbReference>
<dbReference type="SMART" id="SM00923">
    <property type="entry name" value="MbtH"/>
    <property type="match status" value="1"/>
</dbReference>
<name>A0ABN1W355_9PSEU</name>
<proteinExistence type="predicted"/>
<keyword evidence="3" id="KW-1185">Reference proteome</keyword>
<evidence type="ECO:0000313" key="2">
    <source>
        <dbReference type="EMBL" id="GAA1229090.1"/>
    </source>
</evidence>
<accession>A0ABN1W355</accession>
<dbReference type="InterPro" id="IPR037407">
    <property type="entry name" value="MLP_fam"/>
</dbReference>
<dbReference type="RefSeq" id="WP_253862725.1">
    <property type="nucleotide sequence ID" value="NZ_BAAALN010000003.1"/>
</dbReference>
<dbReference type="Gene3D" id="3.90.820.10">
    <property type="entry name" value="Structural Genomics, Unknown Function 30-nov-00 1gh9 Mol_id"/>
    <property type="match status" value="1"/>
</dbReference>
<sequence length="61" mass="6626">MASESTYLVVVNDEEQYSLWPSGRSLPAGWHSSGHSGTEEDCLAHIAGVWTEVLPRSARPA</sequence>
<feature type="domain" description="MbtH-like" evidence="1">
    <location>
        <begin position="1"/>
        <end position="48"/>
    </location>
</feature>
<organism evidence="2 3">
    <name type="scientific">Prauserella halophila</name>
    <dbReference type="NCBI Taxonomy" id="185641"/>
    <lineage>
        <taxon>Bacteria</taxon>
        <taxon>Bacillati</taxon>
        <taxon>Actinomycetota</taxon>
        <taxon>Actinomycetes</taxon>
        <taxon>Pseudonocardiales</taxon>
        <taxon>Pseudonocardiaceae</taxon>
        <taxon>Prauserella</taxon>
    </lineage>
</organism>
<evidence type="ECO:0000259" key="1">
    <source>
        <dbReference type="SMART" id="SM00923"/>
    </source>
</evidence>
<dbReference type="PANTHER" id="PTHR38444">
    <property type="entry name" value="ENTEROBACTIN BIOSYNTHESIS PROTEIN YBDZ"/>
    <property type="match status" value="1"/>
</dbReference>
<gene>
    <name evidence="2" type="ORF">GCM10009676_09460</name>
</gene>
<dbReference type="Proteomes" id="UP001500653">
    <property type="component" value="Unassembled WGS sequence"/>
</dbReference>
<comment type="caution">
    <text evidence="2">The sequence shown here is derived from an EMBL/GenBank/DDBJ whole genome shotgun (WGS) entry which is preliminary data.</text>
</comment>